<protein>
    <submittedName>
        <fullName evidence="2">Uncharacterized protein</fullName>
    </submittedName>
</protein>
<feature type="transmembrane region" description="Helical" evidence="1">
    <location>
        <begin position="221"/>
        <end position="240"/>
    </location>
</feature>
<proteinExistence type="predicted"/>
<evidence type="ECO:0000256" key="1">
    <source>
        <dbReference type="SAM" id="Phobius"/>
    </source>
</evidence>
<feature type="transmembrane region" description="Helical" evidence="1">
    <location>
        <begin position="325"/>
        <end position="356"/>
    </location>
</feature>
<feature type="transmembrane region" description="Helical" evidence="1">
    <location>
        <begin position="196"/>
        <end position="214"/>
    </location>
</feature>
<keyword evidence="1" id="KW-1133">Transmembrane helix</keyword>
<feature type="transmembrane region" description="Helical" evidence="1">
    <location>
        <begin position="166"/>
        <end position="184"/>
    </location>
</feature>
<name>A0ABV8VN29_9NOCA</name>
<feature type="transmembrane region" description="Helical" evidence="1">
    <location>
        <begin position="103"/>
        <end position="136"/>
    </location>
</feature>
<dbReference type="RefSeq" id="WP_378566339.1">
    <property type="nucleotide sequence ID" value="NZ_JBHSDL010000028.1"/>
</dbReference>
<accession>A0ABV8VN29</accession>
<dbReference type="Proteomes" id="UP001595844">
    <property type="component" value="Unassembled WGS sequence"/>
</dbReference>
<sequence length="426" mass="43270">MMNVRVLTAVAIGLLGGYVSGYAVSRSRGEFAAVVGVSWGGWFPAEPVLTAAGAAVIAVFVVGLLGRLRARYAVAAGIGLVGVALLTAVAGLTAAGTSSEQQVLVGVGVGLVAVAAVIRPAGQVWFIVAMMIAMLYGARINDSVAMPKRYAEYLTTRTIPDLSDSWPLLAGLAVALVVGGITGTKERVDPDVTGRALAFGIGAPLGFAALVLWAEQASGNPAVFVAVLAVLGLVAVSFWLPRPEAVAVLTVLAVAAMLAVDPSLSFGPDRVGVAIQVGLMVAAALAGTVWRYPVLGIGLCAGVVLCGLLPVVLDSTTGTELAFRFLLPIAAGFGVGTCLPVAPATVLALSVVPVLASLFDSLRSSLSSGTGTSFGWTAYVPDTYSPTLDRKTPTLIAAAVILGCAALVFRHQRSARQQDPPPDAAV</sequence>
<feature type="transmembrane region" description="Helical" evidence="1">
    <location>
        <begin position="45"/>
        <end position="65"/>
    </location>
</feature>
<feature type="transmembrane region" description="Helical" evidence="1">
    <location>
        <begin position="246"/>
        <end position="264"/>
    </location>
</feature>
<reference evidence="3" key="1">
    <citation type="journal article" date="2019" name="Int. J. Syst. Evol. Microbiol.">
        <title>The Global Catalogue of Microorganisms (GCM) 10K type strain sequencing project: providing services to taxonomists for standard genome sequencing and annotation.</title>
        <authorList>
            <consortium name="The Broad Institute Genomics Platform"/>
            <consortium name="The Broad Institute Genome Sequencing Center for Infectious Disease"/>
            <person name="Wu L."/>
            <person name="Ma J."/>
        </authorList>
    </citation>
    <scope>NUCLEOTIDE SEQUENCE [LARGE SCALE GENOMIC DNA]</scope>
    <source>
        <strain evidence="3">IBRC-M 10490</strain>
    </source>
</reference>
<keyword evidence="1" id="KW-0812">Transmembrane</keyword>
<dbReference type="EMBL" id="JBHSDL010000028">
    <property type="protein sequence ID" value="MFC4376812.1"/>
    <property type="molecule type" value="Genomic_DNA"/>
</dbReference>
<keyword evidence="1" id="KW-0472">Membrane</keyword>
<evidence type="ECO:0000313" key="3">
    <source>
        <dbReference type="Proteomes" id="UP001595844"/>
    </source>
</evidence>
<feature type="transmembrane region" description="Helical" evidence="1">
    <location>
        <begin position="392"/>
        <end position="409"/>
    </location>
</feature>
<feature type="transmembrane region" description="Helical" evidence="1">
    <location>
        <begin position="271"/>
        <end position="290"/>
    </location>
</feature>
<evidence type="ECO:0000313" key="2">
    <source>
        <dbReference type="EMBL" id="MFC4376812.1"/>
    </source>
</evidence>
<comment type="caution">
    <text evidence="2">The sequence shown here is derived from an EMBL/GenBank/DDBJ whole genome shotgun (WGS) entry which is preliminary data.</text>
</comment>
<feature type="transmembrane region" description="Helical" evidence="1">
    <location>
        <begin position="296"/>
        <end position="313"/>
    </location>
</feature>
<organism evidence="2 3">
    <name type="scientific">Nocardia halotolerans</name>
    <dbReference type="NCBI Taxonomy" id="1755878"/>
    <lineage>
        <taxon>Bacteria</taxon>
        <taxon>Bacillati</taxon>
        <taxon>Actinomycetota</taxon>
        <taxon>Actinomycetes</taxon>
        <taxon>Mycobacteriales</taxon>
        <taxon>Nocardiaceae</taxon>
        <taxon>Nocardia</taxon>
    </lineage>
</organism>
<keyword evidence="3" id="KW-1185">Reference proteome</keyword>
<feature type="transmembrane region" description="Helical" evidence="1">
    <location>
        <begin position="72"/>
        <end position="97"/>
    </location>
</feature>
<gene>
    <name evidence="2" type="ORF">ACFO5K_22235</name>
</gene>